<comment type="catalytic activity">
    <reaction evidence="7">
        <text>ATP-dependent breakage, passage and rejoining of double-stranded DNA.</text>
        <dbReference type="EC" id="5.6.2.2"/>
    </reaction>
</comment>
<comment type="subunit">
    <text evidence="6 7">Homodimer. Heterotetramer of two Top6A and two Top6B chains.</text>
</comment>
<dbReference type="eggNOG" id="arCOG01165">
    <property type="taxonomic scope" value="Archaea"/>
</dbReference>
<dbReference type="PIRSF" id="PIRSF006553">
    <property type="entry name" value="TopoVI_B"/>
    <property type="match status" value="1"/>
</dbReference>
<dbReference type="CDD" id="cd00823">
    <property type="entry name" value="TopoIIB_Trans"/>
    <property type="match status" value="1"/>
</dbReference>
<feature type="binding site" evidence="7">
    <location>
        <begin position="131"/>
        <end position="138"/>
    </location>
    <ligand>
        <name>ATP</name>
        <dbReference type="ChEBI" id="CHEBI:30616"/>
    </ligand>
</feature>
<dbReference type="InterPro" id="IPR020568">
    <property type="entry name" value="Ribosomal_Su5_D2-typ_SF"/>
</dbReference>
<dbReference type="Gene3D" id="1.10.8.50">
    <property type="match status" value="1"/>
</dbReference>
<dbReference type="Pfam" id="PF02518">
    <property type="entry name" value="HATPase_c"/>
    <property type="match status" value="1"/>
</dbReference>
<dbReference type="FunCoup" id="D1YXR0">
    <property type="interactions" value="19"/>
</dbReference>
<evidence type="ECO:0000256" key="4">
    <source>
        <dbReference type="ARBA" id="ARBA00023125"/>
    </source>
</evidence>
<keyword evidence="5 7" id="KW-0413">Isomerase</keyword>
<comment type="function">
    <text evidence="7">Relaxes both positive and negative superturns and exhibits a strong decatenase activity.</text>
</comment>
<keyword evidence="2 7" id="KW-0067">ATP-binding</keyword>
<evidence type="ECO:0000256" key="6">
    <source>
        <dbReference type="ARBA" id="ARBA00063696"/>
    </source>
</evidence>
<dbReference type="GO" id="GO:0006265">
    <property type="term" value="P:DNA topological change"/>
    <property type="evidence" value="ECO:0007669"/>
    <property type="project" value="UniProtKB-UniRule"/>
</dbReference>
<proteinExistence type="inferred from homology"/>
<dbReference type="GO" id="GO:0005524">
    <property type="term" value="F:ATP binding"/>
    <property type="evidence" value="ECO:0007669"/>
    <property type="project" value="UniProtKB-UniRule"/>
</dbReference>
<evidence type="ECO:0000256" key="3">
    <source>
        <dbReference type="ARBA" id="ARBA00023029"/>
    </source>
</evidence>
<protein>
    <recommendedName>
        <fullName evidence="7">Type 2 DNA topoisomerase 6 subunit B</fullName>
        <ecNumber evidence="7">5.6.2.2</ecNumber>
    </recommendedName>
    <alternativeName>
        <fullName evidence="7">Type II DNA topoisomerase VI subunit B</fullName>
        <shortName evidence="7">TopoVI-B</shortName>
    </alternativeName>
</protein>
<dbReference type="InterPro" id="IPR003594">
    <property type="entry name" value="HATPase_dom"/>
</dbReference>
<reference evidence="10" key="3">
    <citation type="journal article" date="2011" name="PLoS ONE">
        <title>Genome sequence of a mesophilic hydrogenotrophic methanogen Methanocella paludicola, the first cultivated representative of the order Methanocellales.</title>
        <authorList>
            <person name="Sakai S."/>
            <person name="Takaki Y."/>
            <person name="Shimamura S."/>
            <person name="Sekine M."/>
            <person name="Tajima T."/>
            <person name="Kosugi H."/>
            <person name="Ichikawa N."/>
            <person name="Tasumi E."/>
            <person name="Hiraki A.T."/>
            <person name="Shimizu A."/>
            <person name="Kato Y."/>
            <person name="Nishiko R."/>
            <person name="Mori K."/>
            <person name="Fujita N."/>
            <person name="Imachi H."/>
            <person name="Takai K."/>
        </authorList>
    </citation>
    <scope>NUCLEOTIDE SEQUENCE [LARGE SCALE GENOMIC DNA]</scope>
    <source>
        <strain evidence="10">DSM 17711 / JCM 13418 / NBRC 101707 / SANAE</strain>
    </source>
</reference>
<dbReference type="InterPro" id="IPR005734">
    <property type="entry name" value="TopoVI_B"/>
</dbReference>
<dbReference type="AlphaFoldDB" id="D1YXR0"/>
<evidence type="ECO:0000313" key="9">
    <source>
        <dbReference type="EMBL" id="BAI61232.1"/>
    </source>
</evidence>
<feature type="binding site" evidence="7">
    <location>
        <position position="457"/>
    </location>
    <ligand>
        <name>ATP</name>
        <dbReference type="ChEBI" id="CHEBI:30616"/>
    </ligand>
</feature>
<dbReference type="GeneID" id="8683206"/>
<evidence type="ECO:0000256" key="7">
    <source>
        <dbReference type="HAMAP-Rule" id="MF_00322"/>
    </source>
</evidence>
<evidence type="ECO:0000259" key="8">
    <source>
        <dbReference type="SMART" id="SM00387"/>
    </source>
</evidence>
<comment type="similarity">
    <text evidence="7">Belongs to the TOP6B family.</text>
</comment>
<dbReference type="GO" id="GO:0003918">
    <property type="term" value="F:DNA topoisomerase type II (double strand cut, ATP-hydrolyzing) activity"/>
    <property type="evidence" value="ECO:0007669"/>
    <property type="project" value="UniProtKB-UniRule"/>
</dbReference>
<feature type="domain" description="Histidine kinase/HSP90-like ATPase" evidence="8">
    <location>
        <begin position="53"/>
        <end position="166"/>
    </location>
</feature>
<sequence length="555" mass="61836">MTPAKAGTKAEAKVEAKLPKADSPIAVELAKKQKAISVAEFFEKNRHMLGFDSLPRCLITCVKEAVDNALDACEESQILPDIYIRVRKVDERILNVVIEDNGPGVQKDVLPRVFGKLLYGSRFHAIRQSRGQQGIGISAAVLYAQLTSGKPVRITSRIDPKLPAYVYELKIDTQTNEPKLLSENYDDFFTSRGTRIELNMEATYVRGRQSVMEYLKNTAIVNPHARITFVDPYDERVIFERACDVLPKQPIEIKPHPHGIELGTLIKMLQSTDNLKLSSFLSLSFAKIGGHTMDSICKEANLDPAMAPQDLAQDIDGVKRLMAAFQKIKIQAPPKDCLSPITGDLLKKGLTQNHRVDFISTVSRPVNVSRGNPFLVEAAIAYGGDIDTEGRAEIYRIANRVPLMYQQGACAITHAIERINWKNYNMEQPKGAKMPQGPIMIMVHVASTNVPFTSESKDAIADIPELEDEIELAVREAARDLGRYLAEQKKALDARKKIKMFEAYTKELAIALQDLTGKDHAVIEAQLRDVLAKKFTKFIDTDEPVKQEAANDSPQ</sequence>
<organism evidence="9 10">
    <name type="scientific">Methanocella paludicola (strain DSM 17711 / JCM 13418 / NBRC 101707 / SANAE)</name>
    <dbReference type="NCBI Taxonomy" id="304371"/>
    <lineage>
        <taxon>Archaea</taxon>
        <taxon>Methanobacteriati</taxon>
        <taxon>Methanobacteriota</taxon>
        <taxon>Stenosarchaea group</taxon>
        <taxon>Methanomicrobia</taxon>
        <taxon>Methanocellales</taxon>
        <taxon>Methanocellaceae</taxon>
        <taxon>Methanocella</taxon>
    </lineage>
</organism>
<name>D1YXR0_METPS</name>
<dbReference type="STRING" id="304371.MCP_1160"/>
<dbReference type="Gene3D" id="3.30.230.10">
    <property type="match status" value="1"/>
</dbReference>
<dbReference type="RefSeq" id="WP_012899911.1">
    <property type="nucleotide sequence ID" value="NC_013665.1"/>
</dbReference>
<dbReference type="Gene3D" id="3.30.565.10">
    <property type="entry name" value="Histidine kinase-like ATPase, C-terminal domain"/>
    <property type="match status" value="1"/>
</dbReference>
<feature type="binding site" evidence="7">
    <location>
        <position position="100"/>
    </location>
    <ligand>
        <name>ATP</name>
        <dbReference type="ChEBI" id="CHEBI:30616"/>
    </ligand>
</feature>
<dbReference type="InterPro" id="IPR036890">
    <property type="entry name" value="HATPase_C_sf"/>
</dbReference>
<keyword evidence="3 7" id="KW-0799">Topoisomerase</keyword>
<reference evidence="9 10" key="1">
    <citation type="journal article" date="2007" name="Appl. Environ. Microbiol.">
        <title>Isolation of key methanogens for global methane emission from rice paddy fields: a novel isolate affiliated with the clone cluster rice cluster I.</title>
        <authorList>
            <person name="Sakai S."/>
            <person name="Imachi H."/>
            <person name="Sekiguchi Y."/>
            <person name="Ohashi A."/>
            <person name="Harada H."/>
            <person name="Kamagata Y."/>
        </authorList>
    </citation>
    <scope>NUCLEOTIDE SEQUENCE [LARGE SCALE GENOMIC DNA]</scope>
    <source>
        <strain evidence="10">DSM 17711 / JCM 13418 / NBRC 101707 / SANAE</strain>
    </source>
</reference>
<dbReference type="SMART" id="SM00387">
    <property type="entry name" value="HATPase_c"/>
    <property type="match status" value="1"/>
</dbReference>
<dbReference type="PANTHER" id="PTHR48444">
    <property type="entry name" value="DNA TOPOISOMERASE 6 SUBUNIT B"/>
    <property type="match status" value="1"/>
</dbReference>
<dbReference type="InterPro" id="IPR015320">
    <property type="entry name" value="TopoVI_B_transducer"/>
</dbReference>
<evidence type="ECO:0000256" key="1">
    <source>
        <dbReference type="ARBA" id="ARBA00022741"/>
    </source>
</evidence>
<dbReference type="EMBL" id="AP011532">
    <property type="protein sequence ID" value="BAI61232.1"/>
    <property type="molecule type" value="Genomic_DNA"/>
</dbReference>
<dbReference type="PATRIC" id="fig|304371.9.peg.1193"/>
<dbReference type="OrthoDB" id="65493at2157"/>
<keyword evidence="1 7" id="KW-0547">Nucleotide-binding</keyword>
<dbReference type="NCBIfam" id="NF003218">
    <property type="entry name" value="PRK04184.1"/>
    <property type="match status" value="1"/>
</dbReference>
<gene>
    <name evidence="9" type="primary">top6B-2</name>
    <name evidence="7" type="synonym">top6B</name>
    <name evidence="9" type="ordered locus">MCP_1160</name>
</gene>
<keyword evidence="4 7" id="KW-0238">DNA-binding</keyword>
<dbReference type="GO" id="GO:0006260">
    <property type="term" value="P:DNA replication"/>
    <property type="evidence" value="ECO:0007669"/>
    <property type="project" value="UniProtKB-UniRule"/>
</dbReference>
<dbReference type="SUPFAM" id="SSF55874">
    <property type="entry name" value="ATPase domain of HSP90 chaperone/DNA topoisomerase II/histidine kinase"/>
    <property type="match status" value="1"/>
</dbReference>
<dbReference type="HAMAP" id="MF_00322">
    <property type="entry name" value="Top6B"/>
    <property type="match status" value="1"/>
</dbReference>
<dbReference type="FunFam" id="3.30.565.10:FF:000062">
    <property type="entry name" value="Type 2 DNA topoisomerase 6 subunit B"/>
    <property type="match status" value="1"/>
</dbReference>
<feature type="binding site" evidence="7">
    <location>
        <position position="68"/>
    </location>
    <ligand>
        <name>ATP</name>
        <dbReference type="ChEBI" id="CHEBI:30616"/>
    </ligand>
</feature>
<reference evidence="9 10" key="2">
    <citation type="journal article" date="2008" name="Int. J. Syst. Evol. Microbiol.">
        <title>Methanocella paludicola gen. nov., sp. nov., a methane-producing archaeon, the first isolate of the lineage 'Rice Cluster I', and proposal of the new archaeal order Methanocellales ord. nov.</title>
        <authorList>
            <person name="Sakai S."/>
            <person name="Imachi H."/>
            <person name="Hanada S."/>
            <person name="Ohashi A."/>
            <person name="Harada H."/>
            <person name="Kamagata Y."/>
        </authorList>
    </citation>
    <scope>NUCLEOTIDE SEQUENCE [LARGE SCALE GENOMIC DNA]</scope>
    <source>
        <strain evidence="10">DSM 17711 / JCM 13418 / NBRC 101707 / SANAE</strain>
    </source>
</reference>
<dbReference type="Pfam" id="PF09239">
    <property type="entry name" value="Topo-VIb_trans"/>
    <property type="match status" value="1"/>
</dbReference>
<accession>D1YXR0</accession>
<dbReference type="KEGG" id="mpd:MCP_1160"/>
<dbReference type="InParanoid" id="D1YXR0"/>
<dbReference type="PANTHER" id="PTHR48444:SF1">
    <property type="entry name" value="DNA TOPOISOMERASE 6 SUBUNIT B"/>
    <property type="match status" value="1"/>
</dbReference>
<dbReference type="NCBIfam" id="TIGR01052">
    <property type="entry name" value="top6b"/>
    <property type="match status" value="1"/>
</dbReference>
<dbReference type="EC" id="5.6.2.2" evidence="7"/>
<evidence type="ECO:0000313" key="10">
    <source>
        <dbReference type="Proteomes" id="UP000001882"/>
    </source>
</evidence>
<feature type="binding site" evidence="7">
    <location>
        <begin position="121"/>
        <end position="122"/>
    </location>
    <ligand>
        <name>ATP</name>
        <dbReference type="ChEBI" id="CHEBI:30616"/>
    </ligand>
</feature>
<evidence type="ECO:0000256" key="2">
    <source>
        <dbReference type="ARBA" id="ARBA00022840"/>
    </source>
</evidence>
<dbReference type="Proteomes" id="UP000001882">
    <property type="component" value="Chromosome"/>
</dbReference>
<dbReference type="GO" id="GO:0003677">
    <property type="term" value="F:DNA binding"/>
    <property type="evidence" value="ECO:0007669"/>
    <property type="project" value="UniProtKB-UniRule"/>
</dbReference>
<evidence type="ECO:0000256" key="5">
    <source>
        <dbReference type="ARBA" id="ARBA00023235"/>
    </source>
</evidence>
<keyword evidence="10" id="KW-1185">Reference proteome</keyword>
<dbReference type="SUPFAM" id="SSF54211">
    <property type="entry name" value="Ribosomal protein S5 domain 2-like"/>
    <property type="match status" value="1"/>
</dbReference>
<dbReference type="InterPro" id="IPR014721">
    <property type="entry name" value="Ribsml_uS5_D2-typ_fold_subgr"/>
</dbReference>